<organism evidence="1 2">
    <name type="scientific">Tothia fuscella</name>
    <dbReference type="NCBI Taxonomy" id="1048955"/>
    <lineage>
        <taxon>Eukaryota</taxon>
        <taxon>Fungi</taxon>
        <taxon>Dikarya</taxon>
        <taxon>Ascomycota</taxon>
        <taxon>Pezizomycotina</taxon>
        <taxon>Dothideomycetes</taxon>
        <taxon>Pleosporomycetidae</taxon>
        <taxon>Venturiales</taxon>
        <taxon>Cylindrosympodiaceae</taxon>
        <taxon>Tothia</taxon>
    </lineage>
</organism>
<name>A0A9P4U3H2_9PEZI</name>
<proteinExistence type="predicted"/>
<dbReference type="EMBL" id="MU007012">
    <property type="protein sequence ID" value="KAF2435621.1"/>
    <property type="molecule type" value="Genomic_DNA"/>
</dbReference>
<sequence>MVAWQNLLVPFTPSCSFRHAASAPGYRSTILHEKGRRESSLGKCRIWRKSVPSSFGAFSLSPWKNQSINKLQGLELSRLDQILV</sequence>
<protein>
    <submittedName>
        <fullName evidence="1">Uncharacterized protein</fullName>
    </submittedName>
</protein>
<gene>
    <name evidence="1" type="ORF">EJ08DRAFT_645321</name>
</gene>
<accession>A0A9P4U3H2</accession>
<evidence type="ECO:0000313" key="1">
    <source>
        <dbReference type="EMBL" id="KAF2435621.1"/>
    </source>
</evidence>
<dbReference type="Proteomes" id="UP000800235">
    <property type="component" value="Unassembled WGS sequence"/>
</dbReference>
<comment type="caution">
    <text evidence="1">The sequence shown here is derived from an EMBL/GenBank/DDBJ whole genome shotgun (WGS) entry which is preliminary data.</text>
</comment>
<dbReference type="AlphaFoldDB" id="A0A9P4U3H2"/>
<reference evidence="1" key="1">
    <citation type="journal article" date="2020" name="Stud. Mycol.">
        <title>101 Dothideomycetes genomes: a test case for predicting lifestyles and emergence of pathogens.</title>
        <authorList>
            <person name="Haridas S."/>
            <person name="Albert R."/>
            <person name="Binder M."/>
            <person name="Bloem J."/>
            <person name="Labutti K."/>
            <person name="Salamov A."/>
            <person name="Andreopoulos B."/>
            <person name="Baker S."/>
            <person name="Barry K."/>
            <person name="Bills G."/>
            <person name="Bluhm B."/>
            <person name="Cannon C."/>
            <person name="Castanera R."/>
            <person name="Culley D."/>
            <person name="Daum C."/>
            <person name="Ezra D."/>
            <person name="Gonzalez J."/>
            <person name="Henrissat B."/>
            <person name="Kuo A."/>
            <person name="Liang C."/>
            <person name="Lipzen A."/>
            <person name="Lutzoni F."/>
            <person name="Magnuson J."/>
            <person name="Mondo S."/>
            <person name="Nolan M."/>
            <person name="Ohm R."/>
            <person name="Pangilinan J."/>
            <person name="Park H.-J."/>
            <person name="Ramirez L."/>
            <person name="Alfaro M."/>
            <person name="Sun H."/>
            <person name="Tritt A."/>
            <person name="Yoshinaga Y."/>
            <person name="Zwiers L.-H."/>
            <person name="Turgeon B."/>
            <person name="Goodwin S."/>
            <person name="Spatafora J."/>
            <person name="Crous P."/>
            <person name="Grigoriev I."/>
        </authorList>
    </citation>
    <scope>NUCLEOTIDE SEQUENCE</scope>
    <source>
        <strain evidence="1">CBS 130266</strain>
    </source>
</reference>
<keyword evidence="2" id="KW-1185">Reference proteome</keyword>
<evidence type="ECO:0000313" key="2">
    <source>
        <dbReference type="Proteomes" id="UP000800235"/>
    </source>
</evidence>